<dbReference type="SUPFAM" id="SSF53756">
    <property type="entry name" value="UDP-Glycosyltransferase/glycogen phosphorylase"/>
    <property type="match status" value="1"/>
</dbReference>
<organism evidence="3 4">
    <name type="scientific">Geobacter argillaceus</name>
    <dbReference type="NCBI Taxonomy" id="345631"/>
    <lineage>
        <taxon>Bacteria</taxon>
        <taxon>Pseudomonadati</taxon>
        <taxon>Thermodesulfobacteriota</taxon>
        <taxon>Desulfuromonadia</taxon>
        <taxon>Geobacterales</taxon>
        <taxon>Geobacteraceae</taxon>
        <taxon>Geobacter</taxon>
    </lineage>
</organism>
<sequence length="366" mass="40835">MNVAFIIDKFDVGGTQRQLILLANSLATRKVGKVMMVCLQREGALAVELSPDIQMVNLGLKRIYGTEAFSQMLSLRKRLKEWQCDVIHAFLPSANIFGSLLGKLSDIPVIVSRRDIGIYHSRLWQYLEEKVAYRLAKSIVCVSNEVKDILLAREPALKSKTSVIPNAIDINCADGYAQSVAVTLPVKDYMVAVGNIKPVKGYDFLMEALSGMEGNVVVIGTGEHRNAGKELELMRELAEKNGVGGKIYFVGHKDPPEIAAIVKNARFAIHPSYSEGMSNAILEYMVHGNTVVCRDILANRELVTEGENGYLFRELADFKDKVNLLWRNSEKRLEMAEKARRFVSNNHGIDNIMNMSLNKYNEVVAV</sequence>
<evidence type="ECO:0000259" key="2">
    <source>
        <dbReference type="Pfam" id="PF13439"/>
    </source>
</evidence>
<keyword evidence="3" id="KW-0808">Transferase</keyword>
<dbReference type="InterPro" id="IPR028098">
    <property type="entry name" value="Glyco_trans_4-like_N"/>
</dbReference>
<name>A0A562VHB6_9BACT</name>
<evidence type="ECO:0000313" key="3">
    <source>
        <dbReference type="EMBL" id="TWJ17316.1"/>
    </source>
</evidence>
<dbReference type="GO" id="GO:0016757">
    <property type="term" value="F:glycosyltransferase activity"/>
    <property type="evidence" value="ECO:0007669"/>
    <property type="project" value="InterPro"/>
</dbReference>
<comment type="caution">
    <text evidence="3">The sequence shown here is derived from an EMBL/GenBank/DDBJ whole genome shotgun (WGS) entry which is preliminary data.</text>
</comment>
<evidence type="ECO:0000313" key="4">
    <source>
        <dbReference type="Proteomes" id="UP000319449"/>
    </source>
</evidence>
<dbReference type="Pfam" id="PF13439">
    <property type="entry name" value="Glyco_transf_4"/>
    <property type="match status" value="1"/>
</dbReference>
<dbReference type="InterPro" id="IPR001296">
    <property type="entry name" value="Glyco_trans_1"/>
</dbReference>
<proteinExistence type="predicted"/>
<evidence type="ECO:0000259" key="1">
    <source>
        <dbReference type="Pfam" id="PF00534"/>
    </source>
</evidence>
<feature type="domain" description="Glycosyl transferase family 1" evidence="1">
    <location>
        <begin position="188"/>
        <end position="341"/>
    </location>
</feature>
<keyword evidence="4" id="KW-1185">Reference proteome</keyword>
<dbReference type="PANTHER" id="PTHR12526">
    <property type="entry name" value="GLYCOSYLTRANSFERASE"/>
    <property type="match status" value="1"/>
</dbReference>
<dbReference type="EMBL" id="VLLN01000022">
    <property type="protein sequence ID" value="TWJ17316.1"/>
    <property type="molecule type" value="Genomic_DNA"/>
</dbReference>
<accession>A0A562VHB6</accession>
<dbReference type="Pfam" id="PF00534">
    <property type="entry name" value="Glycos_transf_1"/>
    <property type="match status" value="1"/>
</dbReference>
<dbReference type="Proteomes" id="UP000319449">
    <property type="component" value="Unassembled WGS sequence"/>
</dbReference>
<feature type="domain" description="Glycosyltransferase subfamily 4-like N-terminal" evidence="2">
    <location>
        <begin position="12"/>
        <end position="170"/>
    </location>
</feature>
<dbReference type="OrthoDB" id="5490278at2"/>
<dbReference type="RefSeq" id="WP_145024373.1">
    <property type="nucleotide sequence ID" value="NZ_VLLN01000022.1"/>
</dbReference>
<dbReference type="Gene3D" id="3.40.50.2000">
    <property type="entry name" value="Glycogen Phosphorylase B"/>
    <property type="match status" value="2"/>
</dbReference>
<protein>
    <submittedName>
        <fullName evidence="3">Glycosyltransferase involved in cell wall biosynthesis</fullName>
    </submittedName>
</protein>
<dbReference type="AlphaFoldDB" id="A0A562VHB6"/>
<reference evidence="3 4" key="1">
    <citation type="submission" date="2019-07" db="EMBL/GenBank/DDBJ databases">
        <title>Genomic Encyclopedia of Archaeal and Bacterial Type Strains, Phase II (KMG-II): from individual species to whole genera.</title>
        <authorList>
            <person name="Goeker M."/>
        </authorList>
    </citation>
    <scope>NUCLEOTIDE SEQUENCE [LARGE SCALE GENOMIC DNA]</scope>
    <source>
        <strain evidence="3 4">ATCC BAA-1139</strain>
    </source>
</reference>
<gene>
    <name evidence="3" type="ORF">JN12_03092</name>
</gene>
<dbReference type="CDD" id="cd03801">
    <property type="entry name" value="GT4_PimA-like"/>
    <property type="match status" value="1"/>
</dbReference>